<evidence type="ECO:0000313" key="5">
    <source>
        <dbReference type="EMBL" id="ODQ62508.1"/>
    </source>
</evidence>
<dbReference type="InterPro" id="IPR013216">
    <property type="entry name" value="Methyltransf_11"/>
</dbReference>
<comment type="similarity">
    <text evidence="1">Belongs to the methyltransferase superfamily.</text>
</comment>
<name>A0A1E3PAW2_WICAA</name>
<gene>
    <name evidence="5" type="ORF">WICANDRAFT_66765</name>
</gene>
<dbReference type="AlphaFoldDB" id="A0A1E3PAW2"/>
<dbReference type="InterPro" id="IPR051052">
    <property type="entry name" value="Diverse_substrate_MTase"/>
</dbReference>
<evidence type="ECO:0000313" key="6">
    <source>
        <dbReference type="Proteomes" id="UP000094112"/>
    </source>
</evidence>
<dbReference type="OrthoDB" id="10027013at2759"/>
<dbReference type="GeneID" id="30201299"/>
<dbReference type="SUPFAM" id="SSF53335">
    <property type="entry name" value="S-adenosyl-L-methionine-dependent methyltransferases"/>
    <property type="match status" value="1"/>
</dbReference>
<dbReference type="GO" id="GO:0008757">
    <property type="term" value="F:S-adenosylmethionine-dependent methyltransferase activity"/>
    <property type="evidence" value="ECO:0007669"/>
    <property type="project" value="InterPro"/>
</dbReference>
<keyword evidence="2" id="KW-0489">Methyltransferase</keyword>
<dbReference type="EMBL" id="KV454208">
    <property type="protein sequence ID" value="ODQ62508.1"/>
    <property type="molecule type" value="Genomic_DNA"/>
</dbReference>
<evidence type="ECO:0000259" key="4">
    <source>
        <dbReference type="Pfam" id="PF08241"/>
    </source>
</evidence>
<organism evidence="5 6">
    <name type="scientific">Wickerhamomyces anomalus (strain ATCC 58044 / CBS 1984 / NCYC 433 / NRRL Y-366-8)</name>
    <name type="common">Yeast</name>
    <name type="synonym">Hansenula anomala</name>
    <dbReference type="NCBI Taxonomy" id="683960"/>
    <lineage>
        <taxon>Eukaryota</taxon>
        <taxon>Fungi</taxon>
        <taxon>Dikarya</taxon>
        <taxon>Ascomycota</taxon>
        <taxon>Saccharomycotina</taxon>
        <taxon>Saccharomycetes</taxon>
        <taxon>Phaffomycetales</taxon>
        <taxon>Wickerhamomycetaceae</taxon>
        <taxon>Wickerhamomyces</taxon>
    </lineage>
</organism>
<dbReference type="PANTHER" id="PTHR44942">
    <property type="entry name" value="METHYLTRANSF_11 DOMAIN-CONTAINING PROTEIN"/>
    <property type="match status" value="1"/>
</dbReference>
<dbReference type="InterPro" id="IPR029063">
    <property type="entry name" value="SAM-dependent_MTases_sf"/>
</dbReference>
<keyword evidence="6" id="KW-1185">Reference proteome</keyword>
<dbReference type="GO" id="GO:0032259">
    <property type="term" value="P:methylation"/>
    <property type="evidence" value="ECO:0007669"/>
    <property type="project" value="UniProtKB-KW"/>
</dbReference>
<reference evidence="5 6" key="1">
    <citation type="journal article" date="2016" name="Proc. Natl. Acad. Sci. U.S.A.">
        <title>Comparative genomics of biotechnologically important yeasts.</title>
        <authorList>
            <person name="Riley R."/>
            <person name="Haridas S."/>
            <person name="Wolfe K.H."/>
            <person name="Lopes M.R."/>
            <person name="Hittinger C.T."/>
            <person name="Goeker M."/>
            <person name="Salamov A.A."/>
            <person name="Wisecaver J.H."/>
            <person name="Long T.M."/>
            <person name="Calvey C.H."/>
            <person name="Aerts A.L."/>
            <person name="Barry K.W."/>
            <person name="Choi C."/>
            <person name="Clum A."/>
            <person name="Coughlan A.Y."/>
            <person name="Deshpande S."/>
            <person name="Douglass A.P."/>
            <person name="Hanson S.J."/>
            <person name="Klenk H.-P."/>
            <person name="LaButti K.M."/>
            <person name="Lapidus A."/>
            <person name="Lindquist E.A."/>
            <person name="Lipzen A.M."/>
            <person name="Meier-Kolthoff J.P."/>
            <person name="Ohm R.A."/>
            <person name="Otillar R.P."/>
            <person name="Pangilinan J.L."/>
            <person name="Peng Y."/>
            <person name="Rokas A."/>
            <person name="Rosa C.A."/>
            <person name="Scheuner C."/>
            <person name="Sibirny A.A."/>
            <person name="Slot J.C."/>
            <person name="Stielow J.B."/>
            <person name="Sun H."/>
            <person name="Kurtzman C.P."/>
            <person name="Blackwell M."/>
            <person name="Grigoriev I.V."/>
            <person name="Jeffries T.W."/>
        </authorList>
    </citation>
    <scope>NUCLEOTIDE SEQUENCE [LARGE SCALE GENOMIC DNA]</scope>
    <source>
        <strain evidence="6">ATCC 58044 / CBS 1984 / NCYC 433 / NRRL Y-366-8</strain>
    </source>
</reference>
<dbReference type="Pfam" id="PF08241">
    <property type="entry name" value="Methyltransf_11"/>
    <property type="match status" value="1"/>
</dbReference>
<evidence type="ECO:0000256" key="3">
    <source>
        <dbReference type="ARBA" id="ARBA00022679"/>
    </source>
</evidence>
<dbReference type="PANTHER" id="PTHR44942:SF4">
    <property type="entry name" value="METHYLTRANSFERASE TYPE 11 DOMAIN-CONTAINING PROTEIN"/>
    <property type="match status" value="1"/>
</dbReference>
<dbReference type="Gene3D" id="3.40.50.150">
    <property type="entry name" value="Vaccinia Virus protein VP39"/>
    <property type="match status" value="1"/>
</dbReference>
<proteinExistence type="inferred from homology"/>
<keyword evidence="3" id="KW-0808">Transferase</keyword>
<evidence type="ECO:0000256" key="2">
    <source>
        <dbReference type="ARBA" id="ARBA00022603"/>
    </source>
</evidence>
<dbReference type="RefSeq" id="XP_019041715.1">
    <property type="nucleotide sequence ID" value="XM_019184053.1"/>
</dbReference>
<dbReference type="STRING" id="683960.A0A1E3PAW2"/>
<dbReference type="Proteomes" id="UP000094112">
    <property type="component" value="Unassembled WGS sequence"/>
</dbReference>
<evidence type="ECO:0000256" key="1">
    <source>
        <dbReference type="ARBA" id="ARBA00008361"/>
    </source>
</evidence>
<protein>
    <recommendedName>
        <fullName evidence="4">Methyltransferase type 11 domain-containing protein</fullName>
    </recommendedName>
</protein>
<dbReference type="CDD" id="cd02440">
    <property type="entry name" value="AdoMet_MTases"/>
    <property type="match status" value="1"/>
</dbReference>
<sequence length="300" mass="34300">MSLSTKAGTVHPTSLNSFNSNHSLYDKVRPDFHKEFVAKFLVDLGLVKSDGSYDTDKKVLELAAGTGKFTKNIVSLGWSRNDNLKIVEPSSGMLESFSKNFPDADARLGSSYDLPLEDDSVDAVIIAQGFHWFADKDSLKEIRRVLKPTGKLGMIWNFDSTENNGSLKRSKIDLKLTEEELKQKEGWEKIAYLSQSKDQGVPQYRKGLWRDAFEDQNFFDSDAAINEFQHKIYPFDKTIVYDYWLSRSYITSLPDDEKAKLKKQIEDTIESLPDYSYADKDKKFLTQFLGSEYYVVSPIK</sequence>
<accession>A0A1E3PAW2</accession>
<feature type="domain" description="Methyltransferase type 11" evidence="4">
    <location>
        <begin position="60"/>
        <end position="152"/>
    </location>
</feature>